<protein>
    <recommendedName>
        <fullName evidence="1">EF-hand domain-containing protein</fullName>
    </recommendedName>
</protein>
<feature type="domain" description="EF-hand" evidence="1">
    <location>
        <begin position="249"/>
        <end position="284"/>
    </location>
</feature>
<dbReference type="EMBL" id="ATBP01001625">
    <property type="protein sequence ID" value="ETR66983.1"/>
    <property type="molecule type" value="Genomic_DNA"/>
</dbReference>
<dbReference type="PROSITE" id="PS50222">
    <property type="entry name" value="EF_HAND_2"/>
    <property type="match status" value="1"/>
</dbReference>
<evidence type="ECO:0000259" key="1">
    <source>
        <dbReference type="PROSITE" id="PS50222"/>
    </source>
</evidence>
<accession>A0A1V1NWP8</accession>
<evidence type="ECO:0000313" key="2">
    <source>
        <dbReference type="EMBL" id="ETR66983.1"/>
    </source>
</evidence>
<dbReference type="Proteomes" id="UP000189670">
    <property type="component" value="Unassembled WGS sequence"/>
</dbReference>
<evidence type="ECO:0000313" key="3">
    <source>
        <dbReference type="Proteomes" id="UP000189670"/>
    </source>
</evidence>
<dbReference type="AlphaFoldDB" id="A0A1V1NWP8"/>
<dbReference type="GO" id="GO:0005509">
    <property type="term" value="F:calcium ion binding"/>
    <property type="evidence" value="ECO:0007669"/>
    <property type="project" value="InterPro"/>
</dbReference>
<organism evidence="2 3">
    <name type="scientific">Candidatus Magnetoglobus multicellularis str. Araruama</name>
    <dbReference type="NCBI Taxonomy" id="890399"/>
    <lineage>
        <taxon>Bacteria</taxon>
        <taxon>Pseudomonadati</taxon>
        <taxon>Thermodesulfobacteriota</taxon>
        <taxon>Desulfobacteria</taxon>
        <taxon>Desulfobacterales</taxon>
        <taxon>Desulfobacteraceae</taxon>
        <taxon>Candidatus Magnetoglobus</taxon>
    </lineage>
</organism>
<comment type="caution">
    <text evidence="2">The sequence shown here is derived from an EMBL/GenBank/DDBJ whole genome shotgun (WGS) entry which is preliminary data.</text>
</comment>
<dbReference type="Gene3D" id="3.40.50.1460">
    <property type="match status" value="1"/>
</dbReference>
<gene>
    <name evidence="2" type="ORF">OMM_05383</name>
</gene>
<dbReference type="InterPro" id="IPR002048">
    <property type="entry name" value="EF_hand_dom"/>
</dbReference>
<reference evidence="3" key="1">
    <citation type="submission" date="2012-11" db="EMBL/GenBank/DDBJ databases">
        <authorList>
            <person name="Lucero-Rivera Y.E."/>
            <person name="Tovar-Ramirez D."/>
        </authorList>
    </citation>
    <scope>NUCLEOTIDE SEQUENCE [LARGE SCALE GENOMIC DNA]</scope>
    <source>
        <strain evidence="3">Araruama</strain>
    </source>
</reference>
<proteinExistence type="predicted"/>
<sequence length="317" mass="35490">MTGIGYADSLELIDNETLPYDQLSQWLNQLQNTIPGLVTVIFDACHSANFIKFLAPPEGKKRIVIASSGENQPSCFLYNGRLSFSSFFWEGILNGFSIENAFYKAETALTFLNVNQTPFLDDNGNGIGNEKTDRVLAQSSIIGTGIMLGNDDPFIGSIDMIQSKADPSMIVFQTNDVNSDRKIVDVFAFVQYPDKQLIQPECFIEDYPTIHFNFHSDTNTYEGILSGLSVSGQYEIMVYSQDIDGNFSAPLNQTFKFFSENDWDGDGQLSISDILTGLNILSAKDSSMHQGEKSNRRFYYNTVEMPDIIHLMKQLSL</sequence>
<name>A0A1V1NWP8_9BACT</name>